<reference evidence="5" key="2">
    <citation type="journal article" date="2021" name="Sci. Data">
        <title>Chromosome-scale genome sequencing, assembly and annotation of six genomes from subfamily Leishmaniinae.</title>
        <authorList>
            <person name="Almutairi H."/>
            <person name="Urbaniak M.D."/>
            <person name="Bates M.D."/>
            <person name="Jariyapan N."/>
            <person name="Kwakye-Nuako G."/>
            <person name="Thomaz Soccol V."/>
            <person name="Al-Salem W.S."/>
            <person name="Dillon R.J."/>
            <person name="Bates P.A."/>
            <person name="Gatherer D."/>
        </authorList>
    </citation>
    <scope>NUCLEOTIDE SEQUENCE [LARGE SCALE GENOMIC DNA]</scope>
</reference>
<evidence type="ECO:0000256" key="2">
    <source>
        <dbReference type="SAM" id="Phobius"/>
    </source>
</evidence>
<reference evidence="5" key="1">
    <citation type="journal article" date="2021" name="Microbiol. Resour. Announc.">
        <title>LGAAP: Leishmaniinae Genome Assembly and Annotation Pipeline.</title>
        <authorList>
            <person name="Almutairi H."/>
            <person name="Urbaniak M.D."/>
            <person name="Bates M.D."/>
            <person name="Jariyapan N."/>
            <person name="Kwakye-Nuako G."/>
            <person name="Thomaz-Soccol V."/>
            <person name="Al-Salem W.S."/>
            <person name="Dillon R.J."/>
            <person name="Bates P.A."/>
            <person name="Gatherer D."/>
        </authorList>
    </citation>
    <scope>NUCLEOTIDE SEQUENCE [LARGE SCALE GENOMIC DNA]</scope>
</reference>
<dbReference type="EMBL" id="JAFHLR010000035">
    <property type="protein sequence ID" value="KAG5466087.1"/>
    <property type="molecule type" value="Genomic_DNA"/>
</dbReference>
<name>A0A836KBG0_9TRYP</name>
<keyword evidence="2" id="KW-0812">Transmembrane</keyword>
<organism evidence="4 5">
    <name type="scientific">Leishmania orientalis</name>
    <dbReference type="NCBI Taxonomy" id="2249476"/>
    <lineage>
        <taxon>Eukaryota</taxon>
        <taxon>Discoba</taxon>
        <taxon>Euglenozoa</taxon>
        <taxon>Kinetoplastea</taxon>
        <taxon>Metakinetoplastina</taxon>
        <taxon>Trypanosomatida</taxon>
        <taxon>Trypanosomatidae</taxon>
        <taxon>Leishmaniinae</taxon>
        <taxon>Leishmania</taxon>
    </lineage>
</organism>
<feature type="transmembrane region" description="Helical" evidence="2">
    <location>
        <begin position="338"/>
        <end position="361"/>
    </location>
</feature>
<evidence type="ECO:0000256" key="1">
    <source>
        <dbReference type="SAM" id="MobiDB-lite"/>
    </source>
</evidence>
<dbReference type="GeneID" id="92357220"/>
<dbReference type="AlphaFoldDB" id="A0A836KBG0"/>
<keyword evidence="2" id="KW-0472">Membrane</keyword>
<gene>
    <name evidence="4" type="ORF">LSCM4_01227</name>
</gene>
<keyword evidence="2" id="KW-1133">Transmembrane helix</keyword>
<evidence type="ECO:0000313" key="5">
    <source>
        <dbReference type="Proteomes" id="UP000674143"/>
    </source>
</evidence>
<keyword evidence="3" id="KW-0732">Signal</keyword>
<dbReference type="RefSeq" id="XP_067058977.1">
    <property type="nucleotide sequence ID" value="XM_067203286.1"/>
</dbReference>
<feature type="region of interest" description="Disordered" evidence="1">
    <location>
        <begin position="22"/>
        <end position="84"/>
    </location>
</feature>
<accession>A0A836KBG0</accession>
<feature type="transmembrane region" description="Helical" evidence="2">
    <location>
        <begin position="367"/>
        <end position="389"/>
    </location>
</feature>
<feature type="chain" id="PRO_5032377207" evidence="3">
    <location>
        <begin position="27"/>
        <end position="491"/>
    </location>
</feature>
<dbReference type="Proteomes" id="UP000674143">
    <property type="component" value="Unassembled WGS sequence"/>
</dbReference>
<evidence type="ECO:0000313" key="4">
    <source>
        <dbReference type="EMBL" id="KAG5466087.1"/>
    </source>
</evidence>
<dbReference type="KEGG" id="loi:92357220"/>
<evidence type="ECO:0000256" key="3">
    <source>
        <dbReference type="SAM" id="SignalP"/>
    </source>
</evidence>
<comment type="caution">
    <text evidence="4">The sequence shown here is derived from an EMBL/GenBank/DDBJ whole genome shotgun (WGS) entry which is preliminary data.</text>
</comment>
<feature type="transmembrane region" description="Helical" evidence="2">
    <location>
        <begin position="467"/>
        <end position="487"/>
    </location>
</feature>
<sequence>MHISEVLLLGFTLASLGFSAWRQTSGQRGDPDDETEDRDEHMARAAPLPIPVTHVAFSGERGFRKPPRNSHASDQRQRTPAAQVLSDDADVDNVALSPGSTDSGSAAAVDVSVDAGASLSLSATADPLLTVLSRLPLEEKLSITVNWLSSVSNCLTYFLRPSQVLYTFLFTNGHLVLFATSYSRRYLHLHPDQLPARRQPALYASFPSDSRREACVNHWLAASRAKGATAELQISDTVVYVGSSGSEPASVIVPPPSMRSLFKSVSTAVPERRQHHGNDYHSRGSCVAECEVEDPPFAGEVAMASPPHPSPPTVTLRRPRRWLWWYLRRGVAPAQAQLSGLLIFNALFTATLFIFHQYYLFFELGTLSGYMAAVASVFLCGMETGCIVVRLRRRWQRGRTAQTPSEGAAVDGMPSTDDLLLGADPYGGVQGPAIAYLGEHLSTGACAALYVWMLLDEGDALWVSHTALVRWYVCPLFTVIFSVLKCLRVFF</sequence>
<protein>
    <submittedName>
        <fullName evidence="4">Uncharacterized protein</fullName>
    </submittedName>
</protein>
<keyword evidence="5" id="KW-1185">Reference proteome</keyword>
<feature type="transmembrane region" description="Helical" evidence="2">
    <location>
        <begin position="434"/>
        <end position="455"/>
    </location>
</feature>
<feature type="transmembrane region" description="Helical" evidence="2">
    <location>
        <begin position="164"/>
        <end position="182"/>
    </location>
</feature>
<feature type="signal peptide" evidence="3">
    <location>
        <begin position="1"/>
        <end position="26"/>
    </location>
</feature>
<proteinExistence type="predicted"/>